<protein>
    <submittedName>
        <fullName evidence="3">Uncharacterized protein</fullName>
    </submittedName>
</protein>
<keyword evidence="4" id="KW-1185">Reference proteome</keyword>
<name>A0A931MLT1_9SPHN</name>
<keyword evidence="2" id="KW-0472">Membrane</keyword>
<comment type="caution">
    <text evidence="3">The sequence shown here is derived from an EMBL/GenBank/DDBJ whole genome shotgun (WGS) entry which is preliminary data.</text>
</comment>
<evidence type="ECO:0000256" key="1">
    <source>
        <dbReference type="SAM" id="MobiDB-lite"/>
    </source>
</evidence>
<dbReference type="RefSeq" id="WP_197165449.1">
    <property type="nucleotide sequence ID" value="NZ_JADZGI010000002.1"/>
</dbReference>
<evidence type="ECO:0000313" key="3">
    <source>
        <dbReference type="EMBL" id="MBH0114278.1"/>
    </source>
</evidence>
<organism evidence="3 4">
    <name type="scientific">Novosphingobium aureum</name>
    <dbReference type="NCBI Taxonomy" id="2792964"/>
    <lineage>
        <taxon>Bacteria</taxon>
        <taxon>Pseudomonadati</taxon>
        <taxon>Pseudomonadota</taxon>
        <taxon>Alphaproteobacteria</taxon>
        <taxon>Sphingomonadales</taxon>
        <taxon>Sphingomonadaceae</taxon>
        <taxon>Novosphingobium</taxon>
    </lineage>
</organism>
<sequence length="72" mass="7442">MERRGSEVHLSEDEARGGSTPHILRFVLIISLALAIVAMSAVWITGALTGGGEDEATADQPAMAQDAPAGQP</sequence>
<keyword evidence="2" id="KW-1133">Transmembrane helix</keyword>
<proteinExistence type="predicted"/>
<dbReference type="AlphaFoldDB" id="A0A931MLT1"/>
<evidence type="ECO:0000256" key="2">
    <source>
        <dbReference type="SAM" id="Phobius"/>
    </source>
</evidence>
<dbReference type="Proteomes" id="UP000617634">
    <property type="component" value="Unassembled WGS sequence"/>
</dbReference>
<accession>A0A931MLT1</accession>
<feature type="compositionally biased region" description="Low complexity" evidence="1">
    <location>
        <begin position="58"/>
        <end position="72"/>
    </location>
</feature>
<reference evidence="3" key="1">
    <citation type="submission" date="2020-11" db="EMBL/GenBank/DDBJ databases">
        <title>Novosphingobium aureum sp. nov., a marine bacterium isolated from sediment of a salt flat.</title>
        <authorList>
            <person name="Yoo Y."/>
            <person name="Kim J.-J."/>
        </authorList>
    </citation>
    <scope>NUCLEOTIDE SEQUENCE</scope>
    <source>
        <strain evidence="3">YJ-S2-02</strain>
    </source>
</reference>
<dbReference type="EMBL" id="JADZGI010000002">
    <property type="protein sequence ID" value="MBH0114278.1"/>
    <property type="molecule type" value="Genomic_DNA"/>
</dbReference>
<evidence type="ECO:0000313" key="4">
    <source>
        <dbReference type="Proteomes" id="UP000617634"/>
    </source>
</evidence>
<gene>
    <name evidence="3" type="ORF">I5E68_15135</name>
</gene>
<feature type="transmembrane region" description="Helical" evidence="2">
    <location>
        <begin position="23"/>
        <end position="44"/>
    </location>
</feature>
<feature type="region of interest" description="Disordered" evidence="1">
    <location>
        <begin position="50"/>
        <end position="72"/>
    </location>
</feature>
<keyword evidence="2" id="KW-0812">Transmembrane</keyword>